<evidence type="ECO:0000313" key="2">
    <source>
        <dbReference type="Proteomes" id="UP000319801"/>
    </source>
</evidence>
<reference evidence="1 2" key="1">
    <citation type="journal article" date="2019" name="Genome Biol. Evol.">
        <title>Whole-Genome Sequencing of the Giant Devil Catfish, Bagarius yarrelli.</title>
        <authorList>
            <person name="Jiang W."/>
            <person name="Lv Y."/>
            <person name="Cheng L."/>
            <person name="Yang K."/>
            <person name="Chao B."/>
            <person name="Wang X."/>
            <person name="Li Y."/>
            <person name="Pan X."/>
            <person name="You X."/>
            <person name="Zhang Y."/>
            <person name="Yang J."/>
            <person name="Li J."/>
            <person name="Zhang X."/>
            <person name="Liu S."/>
            <person name="Sun C."/>
            <person name="Yang J."/>
            <person name="Shi Q."/>
        </authorList>
    </citation>
    <scope>NUCLEOTIDE SEQUENCE [LARGE SCALE GENOMIC DNA]</scope>
    <source>
        <strain evidence="1">JWS20170419001</strain>
        <tissue evidence="1">Muscle</tissue>
    </source>
</reference>
<comment type="caution">
    <text evidence="1">The sequence shown here is derived from an EMBL/GenBank/DDBJ whole genome shotgun (WGS) entry which is preliminary data.</text>
</comment>
<dbReference type="EMBL" id="VCAZ01000108">
    <property type="protein sequence ID" value="TST22547.1"/>
    <property type="molecule type" value="Genomic_DNA"/>
</dbReference>
<proteinExistence type="predicted"/>
<accession>A0A556V3D9</accession>
<keyword evidence="2" id="KW-1185">Reference proteome</keyword>
<organism evidence="1 2">
    <name type="scientific">Bagarius yarrelli</name>
    <name type="common">Goonch</name>
    <name type="synonym">Bagrus yarrelli</name>
    <dbReference type="NCBI Taxonomy" id="175774"/>
    <lineage>
        <taxon>Eukaryota</taxon>
        <taxon>Metazoa</taxon>
        <taxon>Chordata</taxon>
        <taxon>Craniata</taxon>
        <taxon>Vertebrata</taxon>
        <taxon>Euteleostomi</taxon>
        <taxon>Actinopterygii</taxon>
        <taxon>Neopterygii</taxon>
        <taxon>Teleostei</taxon>
        <taxon>Ostariophysi</taxon>
        <taxon>Siluriformes</taxon>
        <taxon>Sisoridae</taxon>
        <taxon>Sisorinae</taxon>
        <taxon>Bagarius</taxon>
    </lineage>
</organism>
<evidence type="ECO:0000313" key="1">
    <source>
        <dbReference type="EMBL" id="TST22547.1"/>
    </source>
</evidence>
<protein>
    <submittedName>
        <fullName evidence="1">Uncharacterized protein</fullName>
    </submittedName>
</protein>
<sequence>MAYRRMAVDYKIISQRPLGLVRGLRFEARLWREWRTAISPLHWRKRRKEKEINPVTLATLASICEEQCSFVSLDQSGSTERRALGPNNAEFCLTGFHTHTLHPTDTPCPPSPPPSP</sequence>
<name>A0A556V3D9_BAGYA</name>
<dbReference type="Proteomes" id="UP000319801">
    <property type="component" value="Unassembled WGS sequence"/>
</dbReference>
<gene>
    <name evidence="1" type="ORF">Baya_12678</name>
</gene>
<dbReference type="AlphaFoldDB" id="A0A556V3D9"/>